<sequence length="961" mass="108137">MTTTDAWRLLVSAVATVATAAGAKPDPVEAAAVNARIVDLQTRSGHLMSAKALALMRSPWPLGAVPERQLTDKVGLYRIIGNPLPPRHDAQQLDRNLRYMLDREPPLQRAEKIFVLNRLNESLEERARSIISAYGHETVVIKFDPNEYRPYQAEDTYGLAPKDWGDLIHPKFHRMNANLYLMNNNGARNTALRHGVRNGFRWTLPLDGNCFFTEHHWNALLAELDDYERRNIKFAALPMVRTTAREPLEEILHPDQTAKNKSRRRTSSSPSSSSSSSSGADVRVIDDMPGLAANAGPGEHQIAFHSSAMLRFDPTVPYGHRPKVSMLWKLGIPGAWDKWNHDFVFRSEGACDYWGLEKRIKLPSVCRRTLPRVGDVVTIGQTTETSALVYRLPDAWPAVKKKPSASALSNSSAPHAAGDDFFSRRNRRDLRDVAIMDKIAAVNAEFPSSTRHAAAFRKPLYFNVFSMESMRRECVVYKAELHEPRGPPPVTPDARPPRGLVDQHHCAQIDALVALAEARLGDRPMSVVDKEEYVRANQRPIPIETNVINNHSKTPFLKQQRQRPTTMRFPTPPANATPHHFQNIGGFNWRVAELPLDVDASEVHLILPRRTPAADKSSLLPLDNPEFRRRFAEEFVRWDGHHRPDGRLWGPGSPAYDRTRSYDMLSNVTLYSLAHFYTGDARFARKAVSLFRAWFIDRETRMLPTMEFAQWSRPSRESYGVVQLKDLAFAFDALALLQRSTAWTNADEQGMRTWCARYLDFLASSQDRTSRSAHGWWFLLQYSAVARCAGHSNAQIKQLMSERVDKLVSPVLNHRGNNGVISPLDSSATGNPFGGSYAPILAWRALHNLGDLPMARKLATILRTTAATLDLDAASRRLMLRRSRGINTTTSEAASPLCQWALDFDFAFGSALAMCRHKHIPRRVDPGVPPIPSHELEKFALPPLLPSNPLVGIFPFMNLAW</sequence>
<feature type="domain" description="Alginate lyase" evidence="5">
    <location>
        <begin position="642"/>
        <end position="790"/>
    </location>
</feature>
<evidence type="ECO:0000256" key="3">
    <source>
        <dbReference type="SAM" id="MobiDB-lite"/>
    </source>
</evidence>
<evidence type="ECO:0000256" key="4">
    <source>
        <dbReference type="SAM" id="SignalP"/>
    </source>
</evidence>
<gene>
    <name evidence="6" type="ORF">CTAYLR_004538</name>
</gene>
<name>A0AAD7XRH0_9STRA</name>
<evidence type="ECO:0000259" key="5">
    <source>
        <dbReference type="Pfam" id="PF05426"/>
    </source>
</evidence>
<dbReference type="Pfam" id="PF05426">
    <property type="entry name" value="Alginate_lyase"/>
    <property type="match status" value="1"/>
</dbReference>
<dbReference type="InterPro" id="IPR008929">
    <property type="entry name" value="Chondroitin_lyas"/>
</dbReference>
<dbReference type="Gene3D" id="1.50.10.100">
    <property type="entry name" value="Chondroitin AC/alginate lyase"/>
    <property type="match status" value="1"/>
</dbReference>
<dbReference type="Proteomes" id="UP001230188">
    <property type="component" value="Unassembled WGS sequence"/>
</dbReference>
<comment type="caution">
    <text evidence="6">The sequence shown here is derived from an EMBL/GenBank/DDBJ whole genome shotgun (WGS) entry which is preliminary data.</text>
</comment>
<reference evidence="6" key="1">
    <citation type="submission" date="2023-01" db="EMBL/GenBank/DDBJ databases">
        <title>Metagenome sequencing of chrysophaentin producing Chrysophaeum taylorii.</title>
        <authorList>
            <person name="Davison J."/>
            <person name="Bewley C."/>
        </authorList>
    </citation>
    <scope>NUCLEOTIDE SEQUENCE</scope>
    <source>
        <strain evidence="6">NIES-1699</strain>
    </source>
</reference>
<dbReference type="GO" id="GO:0016829">
    <property type="term" value="F:lyase activity"/>
    <property type="evidence" value="ECO:0007669"/>
    <property type="project" value="UniProtKB-KW"/>
</dbReference>
<feature type="compositionally biased region" description="Basic and acidic residues" evidence="3">
    <location>
        <begin position="247"/>
        <end position="258"/>
    </location>
</feature>
<feature type="chain" id="PRO_5042125586" description="Alginate lyase domain-containing protein" evidence="4">
    <location>
        <begin position="24"/>
        <end position="961"/>
    </location>
</feature>
<dbReference type="AlphaFoldDB" id="A0AAD7XRH0"/>
<evidence type="ECO:0000313" key="7">
    <source>
        <dbReference type="Proteomes" id="UP001230188"/>
    </source>
</evidence>
<feature type="compositionally biased region" description="Low complexity" evidence="3">
    <location>
        <begin position="267"/>
        <end position="278"/>
    </location>
</feature>
<feature type="signal peptide" evidence="4">
    <location>
        <begin position="1"/>
        <end position="23"/>
    </location>
</feature>
<evidence type="ECO:0000256" key="2">
    <source>
        <dbReference type="ARBA" id="ARBA00023239"/>
    </source>
</evidence>
<accession>A0AAD7XRH0</accession>
<organism evidence="6 7">
    <name type="scientific">Chrysophaeum taylorii</name>
    <dbReference type="NCBI Taxonomy" id="2483200"/>
    <lineage>
        <taxon>Eukaryota</taxon>
        <taxon>Sar</taxon>
        <taxon>Stramenopiles</taxon>
        <taxon>Ochrophyta</taxon>
        <taxon>Pelagophyceae</taxon>
        <taxon>Pelagomonadales</taxon>
        <taxon>Pelagomonadaceae</taxon>
        <taxon>Chrysophaeum</taxon>
    </lineage>
</organism>
<dbReference type="EMBL" id="JAQMWT010000034">
    <property type="protein sequence ID" value="KAJ8613241.1"/>
    <property type="molecule type" value="Genomic_DNA"/>
</dbReference>
<evidence type="ECO:0000313" key="6">
    <source>
        <dbReference type="EMBL" id="KAJ8613241.1"/>
    </source>
</evidence>
<evidence type="ECO:0000256" key="1">
    <source>
        <dbReference type="ARBA" id="ARBA00022729"/>
    </source>
</evidence>
<dbReference type="SUPFAM" id="SSF48230">
    <property type="entry name" value="Chondroitin AC/alginate lyase"/>
    <property type="match status" value="1"/>
</dbReference>
<feature type="region of interest" description="Disordered" evidence="3">
    <location>
        <begin position="247"/>
        <end position="281"/>
    </location>
</feature>
<dbReference type="InterPro" id="IPR008397">
    <property type="entry name" value="Alginate_lyase_dom"/>
</dbReference>
<proteinExistence type="predicted"/>
<protein>
    <recommendedName>
        <fullName evidence="5">Alginate lyase domain-containing protein</fullName>
    </recommendedName>
</protein>
<keyword evidence="7" id="KW-1185">Reference proteome</keyword>
<keyword evidence="1 4" id="KW-0732">Signal</keyword>
<keyword evidence="2" id="KW-0456">Lyase</keyword>